<feature type="compositionally biased region" description="Low complexity" evidence="1">
    <location>
        <begin position="330"/>
        <end position="346"/>
    </location>
</feature>
<feature type="transmembrane region" description="Helical" evidence="2">
    <location>
        <begin position="48"/>
        <end position="70"/>
    </location>
</feature>
<dbReference type="PIRSF" id="PIRSF031277">
    <property type="entry name" value="UCP031277"/>
    <property type="match status" value="1"/>
</dbReference>
<dbReference type="EMBL" id="CACSLK010024787">
    <property type="protein sequence ID" value="CAA0824766.1"/>
    <property type="molecule type" value="Genomic_DNA"/>
</dbReference>
<feature type="transmembrane region" description="Helical" evidence="2">
    <location>
        <begin position="236"/>
        <end position="256"/>
    </location>
</feature>
<evidence type="ECO:0000256" key="2">
    <source>
        <dbReference type="SAM" id="Phobius"/>
    </source>
</evidence>
<proteinExistence type="predicted"/>
<evidence type="ECO:0000256" key="1">
    <source>
        <dbReference type="SAM" id="MobiDB-lite"/>
    </source>
</evidence>
<gene>
    <name evidence="3" type="ORF">SHERM_21668</name>
</gene>
<dbReference type="PANTHER" id="PTHR34116">
    <property type="entry name" value="PLASMINOGEN ACTIVATOR INHIBITOR"/>
    <property type="match status" value="1"/>
</dbReference>
<dbReference type="Proteomes" id="UP001153555">
    <property type="component" value="Unassembled WGS sequence"/>
</dbReference>
<comment type="caution">
    <text evidence="3">The sequence shown here is derived from an EMBL/GenBank/DDBJ whole genome shotgun (WGS) entry which is preliminary data.</text>
</comment>
<keyword evidence="2" id="KW-0812">Transmembrane</keyword>
<keyword evidence="2" id="KW-1133">Transmembrane helix</keyword>
<dbReference type="AlphaFoldDB" id="A0A9N7N261"/>
<evidence type="ECO:0000313" key="4">
    <source>
        <dbReference type="Proteomes" id="UP001153555"/>
    </source>
</evidence>
<feature type="region of interest" description="Disordered" evidence="1">
    <location>
        <begin position="325"/>
        <end position="346"/>
    </location>
</feature>
<keyword evidence="2" id="KW-0472">Membrane</keyword>
<feature type="transmembrane region" description="Helical" evidence="2">
    <location>
        <begin position="262"/>
        <end position="289"/>
    </location>
</feature>
<dbReference type="OrthoDB" id="1869454at2759"/>
<evidence type="ECO:0000313" key="3">
    <source>
        <dbReference type="EMBL" id="CAA0824766.1"/>
    </source>
</evidence>
<keyword evidence="4" id="KW-1185">Reference proteome</keyword>
<accession>A0A9N7N261</accession>
<dbReference type="InterPro" id="IPR016971">
    <property type="entry name" value="UCP031277"/>
</dbReference>
<feature type="transmembrane region" description="Helical" evidence="2">
    <location>
        <begin position="12"/>
        <end position="36"/>
    </location>
</feature>
<name>A0A9N7N261_STRHE</name>
<feature type="transmembrane region" description="Helical" evidence="2">
    <location>
        <begin position="194"/>
        <end position="215"/>
    </location>
</feature>
<feature type="transmembrane region" description="Helical" evidence="2">
    <location>
        <begin position="142"/>
        <end position="161"/>
    </location>
</feature>
<dbReference type="PANTHER" id="PTHR34116:SF2">
    <property type="entry name" value="THH1_TOM1_TOM3 DOMAIN-CONTAINING PROTEIN"/>
    <property type="match status" value="1"/>
</dbReference>
<protein>
    <submittedName>
        <fullName evidence="3">Uncharacterized protein</fullName>
    </submittedName>
</protein>
<feature type="transmembrane region" description="Helical" evidence="2">
    <location>
        <begin position="101"/>
        <end position="121"/>
    </location>
</feature>
<reference evidence="3" key="1">
    <citation type="submission" date="2019-12" db="EMBL/GenBank/DDBJ databases">
        <authorList>
            <person name="Scholes J."/>
        </authorList>
    </citation>
    <scope>NUCLEOTIDE SEQUENCE</scope>
</reference>
<sequence length="393" mass="43752">MPVTRAVADALGVVTICLVAALVLVGLFCIIYSFYFRSRIHRQGLVQLSYFSGPWIIRITYILFSIWWGVGEIVRLSIWRQDGRSLDNPTSGWRENICKCYIVSNLGFAEPCLFLTLIFLLRASLQSSGTLGPKWNVKTAGFVLLYGFPMFVLQLAVILIGPEYRRRLPSYFIQASFVSSAQTNTDTDVAFCTYPLLSTMFLGLFATVLTVYLFWLGRRILHLVINKSLQKRVYTLIFSLSSFFPLRVVLLGLTVLPHPDRLVFDVVAFLAFLSLLCCASVGICMLVYLPIADSLSLRSLERDIEARRGVNDDTLSLLTNQSPLEDSLVSGGSPKRNSSGSGKSGSISFRAMETDEPCGSGFVELSLFNPDQQLMTPFGSPRLGGWKMGQPPR</sequence>
<organism evidence="3 4">
    <name type="scientific">Striga hermonthica</name>
    <name type="common">Purple witchweed</name>
    <name type="synonym">Buchnera hermonthica</name>
    <dbReference type="NCBI Taxonomy" id="68872"/>
    <lineage>
        <taxon>Eukaryota</taxon>
        <taxon>Viridiplantae</taxon>
        <taxon>Streptophyta</taxon>
        <taxon>Embryophyta</taxon>
        <taxon>Tracheophyta</taxon>
        <taxon>Spermatophyta</taxon>
        <taxon>Magnoliopsida</taxon>
        <taxon>eudicotyledons</taxon>
        <taxon>Gunneridae</taxon>
        <taxon>Pentapetalae</taxon>
        <taxon>asterids</taxon>
        <taxon>lamiids</taxon>
        <taxon>Lamiales</taxon>
        <taxon>Orobanchaceae</taxon>
        <taxon>Buchnereae</taxon>
        <taxon>Striga</taxon>
    </lineage>
</organism>